<sequence length="215" mass="24477">MSSESPPHLEEEPRCACMEKEYIQSLNKRFASYVSRVRQLRSLSGSGAGESSSLYSVSLANTSTVKIQENQITALKTMYERQLEELRTKLGEITRDRTQLQLATTKNTGLITELQTRLENEANIRKKLEEALKDAQRAIADKEALLQDARNEAAQRENAHIETKQDRDGLLATLTRTQQALEVEMAAKDELQNLANELKPELKEKFHFQQQLSEK</sequence>
<keyword evidence="1" id="KW-0403">Intermediate filament</keyword>
<name>A0ABN8MDE6_9CNID</name>
<dbReference type="Proteomes" id="UP001159427">
    <property type="component" value="Unassembled WGS sequence"/>
</dbReference>
<evidence type="ECO:0000313" key="6">
    <source>
        <dbReference type="Proteomes" id="UP001159427"/>
    </source>
</evidence>
<proteinExistence type="predicted"/>
<protein>
    <recommendedName>
        <fullName evidence="4">IF rod domain-containing protein</fullName>
    </recommendedName>
</protein>
<dbReference type="PANTHER" id="PTHR45721">
    <property type="entry name" value="LAMIN DM0-RELATED"/>
    <property type="match status" value="1"/>
</dbReference>
<dbReference type="InterPro" id="IPR039008">
    <property type="entry name" value="IF_rod_dom"/>
</dbReference>
<keyword evidence="6" id="KW-1185">Reference proteome</keyword>
<keyword evidence="2 3" id="KW-0175">Coiled coil</keyword>
<evidence type="ECO:0000256" key="3">
    <source>
        <dbReference type="SAM" id="Coils"/>
    </source>
</evidence>
<comment type="caution">
    <text evidence="5">The sequence shown here is derived from an EMBL/GenBank/DDBJ whole genome shotgun (WGS) entry which is preliminary data.</text>
</comment>
<feature type="non-terminal residue" evidence="5">
    <location>
        <position position="215"/>
    </location>
</feature>
<dbReference type="PANTHER" id="PTHR45721:SF11">
    <property type="entry name" value="LAMIN DM0-RELATED"/>
    <property type="match status" value="1"/>
</dbReference>
<dbReference type="EMBL" id="CALNXI010000465">
    <property type="protein sequence ID" value="CAH3027653.1"/>
    <property type="molecule type" value="Genomic_DNA"/>
</dbReference>
<organism evidence="5 6">
    <name type="scientific">Porites evermanni</name>
    <dbReference type="NCBI Taxonomy" id="104178"/>
    <lineage>
        <taxon>Eukaryota</taxon>
        <taxon>Metazoa</taxon>
        <taxon>Cnidaria</taxon>
        <taxon>Anthozoa</taxon>
        <taxon>Hexacorallia</taxon>
        <taxon>Scleractinia</taxon>
        <taxon>Fungiina</taxon>
        <taxon>Poritidae</taxon>
        <taxon>Porites</taxon>
    </lineage>
</organism>
<evidence type="ECO:0000256" key="2">
    <source>
        <dbReference type="ARBA" id="ARBA00023054"/>
    </source>
</evidence>
<reference evidence="5 6" key="1">
    <citation type="submission" date="2022-05" db="EMBL/GenBank/DDBJ databases">
        <authorList>
            <consortium name="Genoscope - CEA"/>
            <person name="William W."/>
        </authorList>
    </citation>
    <scope>NUCLEOTIDE SEQUENCE [LARGE SCALE GENOMIC DNA]</scope>
</reference>
<feature type="coiled-coil region" evidence="3">
    <location>
        <begin position="65"/>
        <end position="166"/>
    </location>
</feature>
<accession>A0ABN8MDE6</accession>
<evidence type="ECO:0000259" key="4">
    <source>
        <dbReference type="Pfam" id="PF00038"/>
    </source>
</evidence>
<feature type="domain" description="IF rod" evidence="4">
    <location>
        <begin position="19"/>
        <end position="204"/>
    </location>
</feature>
<dbReference type="Gene3D" id="1.20.5.1160">
    <property type="entry name" value="Vasodilator-stimulated phosphoprotein"/>
    <property type="match status" value="1"/>
</dbReference>
<evidence type="ECO:0000313" key="5">
    <source>
        <dbReference type="EMBL" id="CAH3027653.1"/>
    </source>
</evidence>
<gene>
    <name evidence="5" type="ORF">PEVE_00032119</name>
</gene>
<evidence type="ECO:0000256" key="1">
    <source>
        <dbReference type="ARBA" id="ARBA00022754"/>
    </source>
</evidence>
<dbReference type="Pfam" id="PF00038">
    <property type="entry name" value="Filament"/>
    <property type="match status" value="1"/>
</dbReference>